<dbReference type="SMART" id="SM00179">
    <property type="entry name" value="EGF_CA"/>
    <property type="match status" value="10"/>
</dbReference>
<protein>
    <recommendedName>
        <fullName evidence="7">EGF-like domain-containing protein</fullName>
    </recommendedName>
</protein>
<feature type="domain" description="EGF-like" evidence="7">
    <location>
        <begin position="186"/>
        <end position="218"/>
    </location>
</feature>
<name>A0A8J2RLY3_9CRUS</name>
<dbReference type="SUPFAM" id="SSF57196">
    <property type="entry name" value="EGF/Laminin"/>
    <property type="match status" value="10"/>
</dbReference>
<dbReference type="PROSITE" id="PS00010">
    <property type="entry name" value="ASX_HYDROXYL"/>
    <property type="match status" value="5"/>
</dbReference>
<evidence type="ECO:0000256" key="4">
    <source>
        <dbReference type="ARBA" id="ARBA00023157"/>
    </source>
</evidence>
<gene>
    <name evidence="8" type="ORF">DGAL_LOCUS5964</name>
</gene>
<feature type="domain" description="EGF-like" evidence="7">
    <location>
        <begin position="77"/>
        <end position="113"/>
    </location>
</feature>
<feature type="disulfide bond" evidence="6">
    <location>
        <begin position="372"/>
        <end position="381"/>
    </location>
</feature>
<keyword evidence="1 6" id="KW-0245">EGF-like domain</keyword>
<feature type="domain" description="EGF-like" evidence="7">
    <location>
        <begin position="296"/>
        <end position="333"/>
    </location>
</feature>
<dbReference type="PANTHER" id="PTHR12916:SF4">
    <property type="entry name" value="UNINFLATABLE, ISOFORM C"/>
    <property type="match status" value="1"/>
</dbReference>
<evidence type="ECO:0000313" key="8">
    <source>
        <dbReference type="EMBL" id="CAH0103390.1"/>
    </source>
</evidence>
<dbReference type="EMBL" id="CAKKLH010000112">
    <property type="protein sequence ID" value="CAH0103390.1"/>
    <property type="molecule type" value="Genomic_DNA"/>
</dbReference>
<feature type="domain" description="EGF-like" evidence="7">
    <location>
        <begin position="346"/>
        <end position="382"/>
    </location>
</feature>
<dbReference type="InterPro" id="IPR000742">
    <property type="entry name" value="EGF"/>
</dbReference>
<dbReference type="Pfam" id="PF12661">
    <property type="entry name" value="hEGF"/>
    <property type="match status" value="3"/>
</dbReference>
<evidence type="ECO:0000256" key="5">
    <source>
        <dbReference type="ARBA" id="ARBA00023180"/>
    </source>
</evidence>
<dbReference type="PRINTS" id="PR00010">
    <property type="entry name" value="EGFBLOOD"/>
</dbReference>
<dbReference type="PROSITE" id="PS50026">
    <property type="entry name" value="EGF_3"/>
    <property type="match status" value="11"/>
</dbReference>
<organism evidence="8 9">
    <name type="scientific">Daphnia galeata</name>
    <dbReference type="NCBI Taxonomy" id="27404"/>
    <lineage>
        <taxon>Eukaryota</taxon>
        <taxon>Metazoa</taxon>
        <taxon>Ecdysozoa</taxon>
        <taxon>Arthropoda</taxon>
        <taxon>Crustacea</taxon>
        <taxon>Branchiopoda</taxon>
        <taxon>Diplostraca</taxon>
        <taxon>Cladocera</taxon>
        <taxon>Anomopoda</taxon>
        <taxon>Daphniidae</taxon>
        <taxon>Daphnia</taxon>
    </lineage>
</organism>
<evidence type="ECO:0000256" key="2">
    <source>
        <dbReference type="ARBA" id="ARBA00022729"/>
    </source>
</evidence>
<keyword evidence="9" id="KW-1185">Reference proteome</keyword>
<comment type="caution">
    <text evidence="8">The sequence shown here is derived from an EMBL/GenBank/DDBJ whole genome shotgun (WGS) entry which is preliminary data.</text>
</comment>
<dbReference type="FunFam" id="2.10.25.10:FF:000031">
    <property type="entry name" value="neurogenic locus notch homolog protein 3"/>
    <property type="match status" value="1"/>
</dbReference>
<accession>A0A8J2RLY3</accession>
<dbReference type="Gene3D" id="2.10.25.10">
    <property type="entry name" value="Laminin"/>
    <property type="match status" value="10"/>
</dbReference>
<feature type="domain" description="EGF-like" evidence="7">
    <location>
        <begin position="422"/>
        <end position="442"/>
    </location>
</feature>
<keyword evidence="3" id="KW-0677">Repeat</keyword>
<reference evidence="8" key="1">
    <citation type="submission" date="2021-11" db="EMBL/GenBank/DDBJ databases">
        <authorList>
            <person name="Schell T."/>
        </authorList>
    </citation>
    <scope>NUCLEOTIDE SEQUENCE</scope>
    <source>
        <strain evidence="8">M5</strain>
    </source>
</reference>
<proteinExistence type="predicted"/>
<feature type="domain" description="EGF-like" evidence="7">
    <location>
        <begin position="132"/>
        <end position="169"/>
    </location>
</feature>
<feature type="disulfide bond" evidence="6">
    <location>
        <begin position="284"/>
        <end position="293"/>
    </location>
</feature>
<dbReference type="InterPro" id="IPR000152">
    <property type="entry name" value="EGF-type_Asp/Asn_hydroxyl_site"/>
</dbReference>
<feature type="disulfide bond" evidence="6">
    <location>
        <begin position="159"/>
        <end position="168"/>
    </location>
</feature>
<dbReference type="FunFam" id="2.10.25.10:FF:000472">
    <property type="entry name" value="Uncharacterized protein, isoform A"/>
    <property type="match status" value="2"/>
</dbReference>
<dbReference type="GO" id="GO:0005509">
    <property type="term" value="F:calcium ion binding"/>
    <property type="evidence" value="ECO:0007669"/>
    <property type="project" value="InterPro"/>
</dbReference>
<evidence type="ECO:0000256" key="6">
    <source>
        <dbReference type="PROSITE-ProRule" id="PRU00076"/>
    </source>
</evidence>
<evidence type="ECO:0000313" key="9">
    <source>
        <dbReference type="Proteomes" id="UP000789390"/>
    </source>
</evidence>
<evidence type="ECO:0000256" key="1">
    <source>
        <dbReference type="ARBA" id="ARBA00022536"/>
    </source>
</evidence>
<keyword evidence="2" id="KW-0732">Signal</keyword>
<feature type="domain" description="EGF-like" evidence="7">
    <location>
        <begin position="1"/>
        <end position="37"/>
    </location>
</feature>
<evidence type="ECO:0000256" key="3">
    <source>
        <dbReference type="ARBA" id="ARBA00022737"/>
    </source>
</evidence>
<evidence type="ECO:0000259" key="7">
    <source>
        <dbReference type="PROSITE" id="PS50026"/>
    </source>
</evidence>
<feature type="disulfide bond" evidence="6">
    <location>
        <begin position="265"/>
        <end position="282"/>
    </location>
</feature>
<dbReference type="InterPro" id="IPR018097">
    <property type="entry name" value="EGF_Ca-bd_CS"/>
</dbReference>
<dbReference type="PROSITE" id="PS01187">
    <property type="entry name" value="EGF_CA"/>
    <property type="match status" value="3"/>
</dbReference>
<dbReference type="SMART" id="SM00181">
    <property type="entry name" value="EGF"/>
    <property type="match status" value="10"/>
</dbReference>
<feature type="domain" description="EGF-like" evidence="7">
    <location>
        <begin position="39"/>
        <end position="75"/>
    </location>
</feature>
<feature type="disulfide bond" evidence="6">
    <location>
        <begin position="103"/>
        <end position="112"/>
    </location>
</feature>
<dbReference type="InterPro" id="IPR001881">
    <property type="entry name" value="EGF-like_Ca-bd_dom"/>
</dbReference>
<dbReference type="CDD" id="cd00054">
    <property type="entry name" value="EGF_CA"/>
    <property type="match status" value="4"/>
</dbReference>
<dbReference type="InterPro" id="IPR013032">
    <property type="entry name" value="EGF-like_CS"/>
</dbReference>
<dbReference type="Proteomes" id="UP000789390">
    <property type="component" value="Unassembled WGS sequence"/>
</dbReference>
<dbReference type="FunFam" id="2.10.25.10:FF:000575">
    <property type="entry name" value="Crumbs, isoform C"/>
    <property type="match status" value="1"/>
</dbReference>
<dbReference type="Pfam" id="PF00008">
    <property type="entry name" value="EGF"/>
    <property type="match status" value="6"/>
</dbReference>
<dbReference type="AlphaFoldDB" id="A0A8J2RLY3"/>
<feature type="disulfide bond" evidence="6">
    <location>
        <begin position="244"/>
        <end position="253"/>
    </location>
</feature>
<feature type="disulfide bond" evidence="6">
    <location>
        <begin position="410"/>
        <end position="419"/>
    </location>
</feature>
<dbReference type="PANTHER" id="PTHR12916">
    <property type="entry name" value="CYTOCHROME C OXIDASE POLYPEPTIDE VIC-2"/>
    <property type="match status" value="1"/>
</dbReference>
<keyword evidence="4 6" id="KW-1015">Disulfide bond</keyword>
<dbReference type="PROSITE" id="PS01186">
    <property type="entry name" value="EGF_2"/>
    <property type="match status" value="4"/>
</dbReference>
<feature type="domain" description="EGF-like" evidence="7">
    <location>
        <begin position="256"/>
        <end position="294"/>
    </location>
</feature>
<feature type="domain" description="EGF-like" evidence="7">
    <location>
        <begin position="384"/>
        <end position="420"/>
    </location>
</feature>
<dbReference type="OrthoDB" id="283575at2759"/>
<comment type="caution">
    <text evidence="6">Lacks conserved residue(s) required for the propagation of feature annotation.</text>
</comment>
<feature type="domain" description="EGF-like" evidence="7">
    <location>
        <begin position="230"/>
        <end position="254"/>
    </location>
</feature>
<dbReference type="PROSITE" id="PS00022">
    <property type="entry name" value="EGF_1"/>
    <property type="match status" value="5"/>
</dbReference>
<sequence>MARCVDPSPCLNGGTCHQSNGEILCLCPAGFSGPRWADNVNDCLDPSVCLNGGICIDGINNFTCTYYGYQGERCETKINHCLLDPCQNGGTCFDRYGGFVWQCVCGFSGNECQFEMSSRMLGDDPSVLSATVMESCAPESCQNGGICSSNMESGIKCLCLPGFSGSRCQKGSQRLSQRKPARPIRNASTHQGPCLKNGTCLNQLNAFQCQCPNGFLGESRRLFTGFVPDNGTCVDQVANYTCVCPAEFMGRHCEQEFDACASLPCKNGASCITTRPQSNFYCECLPGFEGMYCENNIDECFSVQCVDGKQCFDLINGYECRCPVGFTGSYQCYCRPGFSGDNCNLEFDECLSHPCQNNGTCNNLINGYECVCSPGFTGKDCDININECESNPCKNNGACVDGNAVYSCICLAGFTGLRCEINIDECESSPCLYYGLCLDGIN</sequence>
<keyword evidence="5" id="KW-0325">Glycoprotein</keyword>